<feature type="coiled-coil region" evidence="1">
    <location>
        <begin position="338"/>
        <end position="390"/>
    </location>
</feature>
<dbReference type="EMBL" id="MU864946">
    <property type="protein sequence ID" value="KAK4464665.1"/>
    <property type="molecule type" value="Genomic_DNA"/>
</dbReference>
<evidence type="ECO:0000313" key="4">
    <source>
        <dbReference type="Proteomes" id="UP001321749"/>
    </source>
</evidence>
<proteinExistence type="predicted"/>
<gene>
    <name evidence="3" type="ORF">QBC42DRAFT_263030</name>
</gene>
<feature type="region of interest" description="Disordered" evidence="2">
    <location>
        <begin position="1"/>
        <end position="41"/>
    </location>
</feature>
<reference evidence="3" key="1">
    <citation type="journal article" date="2023" name="Mol. Phylogenet. Evol.">
        <title>Genome-scale phylogeny and comparative genomics of the fungal order Sordariales.</title>
        <authorList>
            <person name="Hensen N."/>
            <person name="Bonometti L."/>
            <person name="Westerberg I."/>
            <person name="Brannstrom I.O."/>
            <person name="Guillou S."/>
            <person name="Cros-Aarteil S."/>
            <person name="Calhoun S."/>
            <person name="Haridas S."/>
            <person name="Kuo A."/>
            <person name="Mondo S."/>
            <person name="Pangilinan J."/>
            <person name="Riley R."/>
            <person name="LaButti K."/>
            <person name="Andreopoulos B."/>
            <person name="Lipzen A."/>
            <person name="Chen C."/>
            <person name="Yan M."/>
            <person name="Daum C."/>
            <person name="Ng V."/>
            <person name="Clum A."/>
            <person name="Steindorff A."/>
            <person name="Ohm R.A."/>
            <person name="Martin F."/>
            <person name="Silar P."/>
            <person name="Natvig D.O."/>
            <person name="Lalanne C."/>
            <person name="Gautier V."/>
            <person name="Ament-Velasquez S.L."/>
            <person name="Kruys A."/>
            <person name="Hutchinson M.I."/>
            <person name="Powell A.J."/>
            <person name="Barry K."/>
            <person name="Miller A.N."/>
            <person name="Grigoriev I.V."/>
            <person name="Debuchy R."/>
            <person name="Gladieux P."/>
            <person name="Hiltunen Thoren M."/>
            <person name="Johannesson H."/>
        </authorList>
    </citation>
    <scope>NUCLEOTIDE SEQUENCE</scope>
    <source>
        <strain evidence="3">PSN324</strain>
    </source>
</reference>
<protein>
    <submittedName>
        <fullName evidence="3">Uncharacterized protein</fullName>
    </submittedName>
</protein>
<sequence length="902" mass="101909">MESEAQTPRRVPLTSPQNSEPPGRPGSPAPSSTGGRPNSFAVSVLAAMIPSRKPLRSTHPPKPPKILSIDKAWKRYGKEPPDVILALPYDTLRTLPAVILDELPPDRLGNLPDDVLQRVSPSTLARANTSVLMRLPVQILAGLPTARLLTLDPAKLAQMDPRWLADFLREVPQTSQQLMSNREVVSRLLQLPPEEFIRLPCRALEMVPSEIFKRMSPHIWGKVSCERLLSFPDNMRVAYPIGMPGRLDPPEEQADDLGVPIATPSIRTTSLTSASTAVWPPEGAPSLPQNSRPWLPTMPPIAPLAPFMPPTSKPAPPLPPTMPDIKAEMQQSLNGIRLDDLKIEREQLKSELRTEREKLNRQLGSLEAEKNHLEASKAQLELEKRKTAEAIRHHLKDKNLGNIDRGQDEVQILIEFNKDQHRYVVDLERKAAWWEDEHRKLHSQWISLDARRQELEAKLQEAAHAHARTKQEIKDQKSVVRALDASKLEVVRLQTTLTRVEATWEAKLEKRESELLEYYTSQQSELNEELRLLKLEKLKWEKDIDALNAQRQSEQLALVNNYEVQIQTQQAEYSAQFHDMQQKLHEYYQAQFEDSGRQREEMHRQYTSELLERITSLESSLVDNSDDFRPATDDSLRNKYQNLKLTIDTITFNLGTVTFPRGTRLDRGGFLEREGKGEEVYLLRSIIWEKLQQGFFSLPFGLGALGPGDGKKRLLDLFVAYRRISGLEPPGLANLTEQECIKVFRTDKEVNIWRSSTFQTLGTALIPKKGKSASDPDQEQHAPYFQNREQVLNSIKAVLGEVCAGVSEDMEQTVTELVHQAGELALEFGAQRAELGFESPPQGSSVQIGRGFIDCIDDDTYRDELKTVALAVSPKFYKTGDGRHDLTSTKLIAQGTIFSARS</sequence>
<feature type="coiled-coil region" evidence="1">
    <location>
        <begin position="516"/>
        <end position="550"/>
    </location>
</feature>
<reference evidence="3" key="2">
    <citation type="submission" date="2023-06" db="EMBL/GenBank/DDBJ databases">
        <authorList>
            <consortium name="Lawrence Berkeley National Laboratory"/>
            <person name="Mondo S.J."/>
            <person name="Hensen N."/>
            <person name="Bonometti L."/>
            <person name="Westerberg I."/>
            <person name="Brannstrom I.O."/>
            <person name="Guillou S."/>
            <person name="Cros-Aarteil S."/>
            <person name="Calhoun S."/>
            <person name="Haridas S."/>
            <person name="Kuo A."/>
            <person name="Pangilinan J."/>
            <person name="Riley R."/>
            <person name="Labutti K."/>
            <person name="Andreopoulos B."/>
            <person name="Lipzen A."/>
            <person name="Chen C."/>
            <person name="Yanf M."/>
            <person name="Daum C."/>
            <person name="Ng V."/>
            <person name="Clum A."/>
            <person name="Steindorff A."/>
            <person name="Ohm R."/>
            <person name="Martin F."/>
            <person name="Silar P."/>
            <person name="Natvig D."/>
            <person name="Lalanne C."/>
            <person name="Gautier V."/>
            <person name="Ament-Velasquez S.L."/>
            <person name="Kruys A."/>
            <person name="Hutchinson M.I."/>
            <person name="Powell A.J."/>
            <person name="Barry K."/>
            <person name="Miller A.N."/>
            <person name="Grigoriev I.V."/>
            <person name="Debuchy R."/>
            <person name="Gladieux P."/>
            <person name="Thoren M.H."/>
            <person name="Johannesson H."/>
        </authorList>
    </citation>
    <scope>NUCLEOTIDE SEQUENCE</scope>
    <source>
        <strain evidence="3">PSN324</strain>
    </source>
</reference>
<name>A0AAV9HUS5_9PEZI</name>
<dbReference type="AlphaFoldDB" id="A0AAV9HUS5"/>
<organism evidence="3 4">
    <name type="scientific">Cladorrhinum samala</name>
    <dbReference type="NCBI Taxonomy" id="585594"/>
    <lineage>
        <taxon>Eukaryota</taxon>
        <taxon>Fungi</taxon>
        <taxon>Dikarya</taxon>
        <taxon>Ascomycota</taxon>
        <taxon>Pezizomycotina</taxon>
        <taxon>Sordariomycetes</taxon>
        <taxon>Sordariomycetidae</taxon>
        <taxon>Sordariales</taxon>
        <taxon>Podosporaceae</taxon>
        <taxon>Cladorrhinum</taxon>
    </lineage>
</organism>
<accession>A0AAV9HUS5</accession>
<evidence type="ECO:0000256" key="1">
    <source>
        <dbReference type="SAM" id="Coils"/>
    </source>
</evidence>
<keyword evidence="4" id="KW-1185">Reference proteome</keyword>
<evidence type="ECO:0000313" key="3">
    <source>
        <dbReference type="EMBL" id="KAK4464665.1"/>
    </source>
</evidence>
<comment type="caution">
    <text evidence="3">The sequence shown here is derived from an EMBL/GenBank/DDBJ whole genome shotgun (WGS) entry which is preliminary data.</text>
</comment>
<dbReference type="Proteomes" id="UP001321749">
    <property type="component" value="Unassembled WGS sequence"/>
</dbReference>
<evidence type="ECO:0000256" key="2">
    <source>
        <dbReference type="SAM" id="MobiDB-lite"/>
    </source>
</evidence>
<keyword evidence="1" id="KW-0175">Coiled coil</keyword>